<dbReference type="EMBL" id="CADEPI010000137">
    <property type="protein sequence ID" value="CAB3376952.1"/>
    <property type="molecule type" value="Genomic_DNA"/>
</dbReference>
<feature type="compositionally biased region" description="Low complexity" evidence="1">
    <location>
        <begin position="41"/>
        <end position="52"/>
    </location>
</feature>
<comment type="caution">
    <text evidence="2">The sequence shown here is derived from an EMBL/GenBank/DDBJ whole genome shotgun (WGS) entry which is preliminary data.</text>
</comment>
<evidence type="ECO:0000256" key="1">
    <source>
        <dbReference type="SAM" id="MobiDB-lite"/>
    </source>
</evidence>
<evidence type="ECO:0000313" key="2">
    <source>
        <dbReference type="EMBL" id="CAB3376952.1"/>
    </source>
</evidence>
<evidence type="ECO:0000313" key="3">
    <source>
        <dbReference type="Proteomes" id="UP000494165"/>
    </source>
</evidence>
<sequence length="248" mass="27321">MIIKCCGNVRCLVNSTVLAKLKNTTNAEVLSKISSESSPSVTKKTTVGTEVTPDNAAESNLETTPSSFDPTDLDRNNRRSNNSRRGNNHDCNSTSCGFIRKNYNNRVDNNCYTNNNNHTLEGEMVSTGNGKKYFMGSDNNGLTYDVAAAICCKLGMKLAEFATIASWNNFLAYFKLQTFASWDYFGQTRDNGNNTDTWCASGTLVPDGIIPADMYNIPCGTKNLIVLTPGGNLTYINPANYIHRYFCE</sequence>
<feature type="compositionally biased region" description="Polar residues" evidence="1">
    <location>
        <begin position="57"/>
        <end position="69"/>
    </location>
</feature>
<name>A0A8S1D1M1_9INSE</name>
<organism evidence="2 3">
    <name type="scientific">Cloeon dipterum</name>
    <dbReference type="NCBI Taxonomy" id="197152"/>
    <lineage>
        <taxon>Eukaryota</taxon>
        <taxon>Metazoa</taxon>
        <taxon>Ecdysozoa</taxon>
        <taxon>Arthropoda</taxon>
        <taxon>Hexapoda</taxon>
        <taxon>Insecta</taxon>
        <taxon>Pterygota</taxon>
        <taxon>Palaeoptera</taxon>
        <taxon>Ephemeroptera</taxon>
        <taxon>Pisciforma</taxon>
        <taxon>Baetidae</taxon>
        <taxon>Cloeon</taxon>
    </lineage>
</organism>
<dbReference type="Proteomes" id="UP000494165">
    <property type="component" value="Unassembled WGS sequence"/>
</dbReference>
<accession>A0A8S1D1M1</accession>
<gene>
    <name evidence="2" type="ORF">CLODIP_2_CD10072</name>
</gene>
<dbReference type="AlphaFoldDB" id="A0A8S1D1M1"/>
<protein>
    <recommendedName>
        <fullName evidence="4">C-type lectin domain-containing protein</fullName>
    </recommendedName>
</protein>
<proteinExistence type="predicted"/>
<reference evidence="2 3" key="1">
    <citation type="submission" date="2020-04" db="EMBL/GenBank/DDBJ databases">
        <authorList>
            <person name="Alioto T."/>
            <person name="Alioto T."/>
            <person name="Gomez Garrido J."/>
        </authorList>
    </citation>
    <scope>NUCLEOTIDE SEQUENCE [LARGE SCALE GENOMIC DNA]</scope>
</reference>
<keyword evidence="3" id="KW-1185">Reference proteome</keyword>
<evidence type="ECO:0008006" key="4">
    <source>
        <dbReference type="Google" id="ProtNLM"/>
    </source>
</evidence>
<feature type="region of interest" description="Disordered" evidence="1">
    <location>
        <begin position="33"/>
        <end position="86"/>
    </location>
</feature>